<evidence type="ECO:0000256" key="4">
    <source>
        <dbReference type="ARBA" id="ARBA00023242"/>
    </source>
</evidence>
<feature type="compositionally biased region" description="Low complexity" evidence="5">
    <location>
        <begin position="576"/>
        <end position="597"/>
    </location>
</feature>
<comment type="similarity">
    <text evidence="3">Belongs to the isochorismatase family.</text>
</comment>
<dbReference type="Pfam" id="PF00857">
    <property type="entry name" value="Isochorismatase"/>
    <property type="match status" value="1"/>
</dbReference>
<dbReference type="PANTHER" id="PTHR23405">
    <property type="entry name" value="MAINTENANCE OF KILLER 16 MAK16 PROTEIN-RELATED"/>
    <property type="match status" value="1"/>
</dbReference>
<proteinExistence type="inferred from homology"/>
<dbReference type="EMBL" id="QGNW01001159">
    <property type="protein sequence ID" value="RVW52924.1"/>
    <property type="molecule type" value="Genomic_DNA"/>
</dbReference>
<keyword evidence="4" id="KW-0539">Nucleus</keyword>
<evidence type="ECO:0000259" key="6">
    <source>
        <dbReference type="Pfam" id="PF00857"/>
    </source>
</evidence>
<dbReference type="InterPro" id="IPR000868">
    <property type="entry name" value="Isochorismatase-like_dom"/>
</dbReference>
<comment type="similarity">
    <text evidence="2">Belongs to the MAK16 family.</text>
</comment>
<dbReference type="Pfam" id="PF01778">
    <property type="entry name" value="Ribosomal_L28e"/>
    <property type="match status" value="1"/>
</dbReference>
<comment type="subcellular location">
    <subcellularLocation>
        <location evidence="1">Nucleus</location>
    </subcellularLocation>
</comment>
<dbReference type="InterPro" id="IPR036380">
    <property type="entry name" value="Isochorismatase-like_sf"/>
</dbReference>
<evidence type="ECO:0000256" key="1">
    <source>
        <dbReference type="ARBA" id="ARBA00004123"/>
    </source>
</evidence>
<evidence type="ECO:0000256" key="3">
    <source>
        <dbReference type="ARBA" id="ARBA00006336"/>
    </source>
</evidence>
<dbReference type="SUPFAM" id="SSF52499">
    <property type="entry name" value="Isochorismatase-like hydrolases"/>
    <property type="match status" value="1"/>
</dbReference>
<evidence type="ECO:0000313" key="8">
    <source>
        <dbReference type="EMBL" id="RVW52924.1"/>
    </source>
</evidence>
<evidence type="ECO:0000313" key="9">
    <source>
        <dbReference type="Proteomes" id="UP000288805"/>
    </source>
</evidence>
<comment type="caution">
    <text evidence="8">The sequence shown here is derived from an EMBL/GenBank/DDBJ whole genome shotgun (WGS) entry which is preliminary data.</text>
</comment>
<dbReference type="GO" id="GO:0042273">
    <property type="term" value="P:ribosomal large subunit biogenesis"/>
    <property type="evidence" value="ECO:0007669"/>
    <property type="project" value="UniProtKB-ARBA"/>
</dbReference>
<dbReference type="PANTHER" id="PTHR23405:SF4">
    <property type="entry name" value="PROTEIN MAK16 HOMOLOG"/>
    <property type="match status" value="1"/>
</dbReference>
<feature type="domain" description="Isochorismatase-like" evidence="6">
    <location>
        <begin position="431"/>
        <end position="503"/>
    </location>
</feature>
<evidence type="ECO:0000256" key="5">
    <source>
        <dbReference type="SAM" id="MobiDB-lite"/>
    </source>
</evidence>
<feature type="domain" description="Ribosomal eL28/Mak16" evidence="7">
    <location>
        <begin position="6"/>
        <end position="118"/>
    </location>
</feature>
<dbReference type="Proteomes" id="UP000288805">
    <property type="component" value="Unassembled WGS sequence"/>
</dbReference>
<sequence length="597" mass="67065">MQHDEVIWQVIRHNHCSFMTKITTGNFCRNPYNVTGICNRSSCPLANSRYATIRDHDGVFYLYMKTIERAHMPNKLWERVKLPRNYGKALELIDKHLMFWPKLLVHKTKQRLTKMTQMRIRMRKLALKTRSMSSLFSLFYLKAELLVTCWSFKVIVDPRLGPHLSGNLFCQVSQSHRATCRLVEAKRGGRRYFSGGEKSLKRKEEIGLEGIFLELRLLQRGVWRQGREQTGFVVVSGLDGLGKSKVQVIGLVLVAVGMGEGTGSSGAPVSTRHKLQLLISGSLDGQVPIGKSLPEPSSVRAPCYFFKSFSKRLECNITAYEFYHRVYVPEGQSPKSDPKEPLRVYVLFQHIQKMLSSETAVIAETGDFWFNCVILGYAQVMPNKRVMITRISILRSQELLEVLGKPSMHLAAIPGSCWWVAKWCKGLIPSGGQRLVDGFMIKEGDYKLVKTRFSASFATHLHSFLQSNGINIVVGVQTPNCIRQTVFGAVALDYQSVTVIVDARDCFPTTMPSLSALILQTSGCQEILLSPPTVPWMPRPLNYDACCTFPFLDMLVEHRKYGGMGSNTTRAAENQPAATATATTIPSSLSPLTSPWD</sequence>
<reference evidence="8 9" key="1">
    <citation type="journal article" date="2018" name="PLoS Genet.">
        <title>Population sequencing reveals clonal diversity and ancestral inbreeding in the grapevine cultivar Chardonnay.</title>
        <authorList>
            <person name="Roach M.J."/>
            <person name="Johnson D.L."/>
            <person name="Bohlmann J."/>
            <person name="van Vuuren H.J."/>
            <person name="Jones S.J."/>
            <person name="Pretorius I.S."/>
            <person name="Schmidt S.A."/>
            <person name="Borneman A.R."/>
        </authorList>
    </citation>
    <scope>NUCLEOTIDE SEQUENCE [LARGE SCALE GENOMIC DNA]</scope>
    <source>
        <strain evidence="9">cv. Chardonnay</strain>
        <tissue evidence="8">Leaf</tissue>
    </source>
</reference>
<dbReference type="Gene3D" id="3.30.390.110">
    <property type="match status" value="1"/>
</dbReference>
<gene>
    <name evidence="8" type="primary">mak16_2</name>
    <name evidence="8" type="ORF">CK203_072653</name>
</gene>
<name>A0A438EYX1_VITVI</name>
<evidence type="ECO:0000259" key="7">
    <source>
        <dbReference type="Pfam" id="PF01778"/>
    </source>
</evidence>
<dbReference type="FunFam" id="3.30.390.110:FF:000001">
    <property type="entry name" value="Protein MAK16 homolog"/>
    <property type="match status" value="1"/>
</dbReference>
<dbReference type="GO" id="GO:0005634">
    <property type="term" value="C:nucleus"/>
    <property type="evidence" value="ECO:0007669"/>
    <property type="project" value="UniProtKB-SubCell"/>
</dbReference>
<dbReference type="GO" id="GO:0030684">
    <property type="term" value="C:preribosome"/>
    <property type="evidence" value="ECO:0007669"/>
    <property type="project" value="UniProtKB-ARBA"/>
</dbReference>
<evidence type="ECO:0000256" key="2">
    <source>
        <dbReference type="ARBA" id="ARBA00005514"/>
    </source>
</evidence>
<dbReference type="InterPro" id="IPR029004">
    <property type="entry name" value="Ribosomal_eL28/Mak16"/>
</dbReference>
<dbReference type="Gene3D" id="3.40.50.850">
    <property type="entry name" value="Isochorismatase-like"/>
    <property type="match status" value="1"/>
</dbReference>
<protein>
    <submittedName>
        <fullName evidence="8">Protein mak16</fullName>
    </submittedName>
</protein>
<dbReference type="AlphaFoldDB" id="A0A438EYX1"/>
<feature type="region of interest" description="Disordered" evidence="5">
    <location>
        <begin position="567"/>
        <end position="597"/>
    </location>
</feature>
<organism evidence="8 9">
    <name type="scientific">Vitis vinifera</name>
    <name type="common">Grape</name>
    <dbReference type="NCBI Taxonomy" id="29760"/>
    <lineage>
        <taxon>Eukaryota</taxon>
        <taxon>Viridiplantae</taxon>
        <taxon>Streptophyta</taxon>
        <taxon>Embryophyta</taxon>
        <taxon>Tracheophyta</taxon>
        <taxon>Spermatophyta</taxon>
        <taxon>Magnoliopsida</taxon>
        <taxon>eudicotyledons</taxon>
        <taxon>Gunneridae</taxon>
        <taxon>Pentapetalae</taxon>
        <taxon>rosids</taxon>
        <taxon>Vitales</taxon>
        <taxon>Vitaceae</taxon>
        <taxon>Viteae</taxon>
        <taxon>Vitis</taxon>
    </lineage>
</organism>
<accession>A0A438EYX1</accession>